<dbReference type="SUPFAM" id="SSF53187">
    <property type="entry name" value="Zn-dependent exopeptidases"/>
    <property type="match status" value="1"/>
</dbReference>
<dbReference type="RefSeq" id="WP_176069532.1">
    <property type="nucleotide sequence ID" value="NZ_JABWMJ010000005.1"/>
</dbReference>
<dbReference type="Pfam" id="PF05013">
    <property type="entry name" value="FGase"/>
    <property type="match status" value="1"/>
</dbReference>
<protein>
    <submittedName>
        <fullName evidence="2">N-formylglutamate amidohydrolase</fullName>
    </submittedName>
</protein>
<name>A0A7Y6TX03_9BURK</name>
<reference evidence="2 3" key="1">
    <citation type="submission" date="2020-06" db="EMBL/GenBank/DDBJ databases">
        <title>Schlegella sp. ID0723 isolated from air conditioner.</title>
        <authorList>
            <person name="Kim D.Y."/>
            <person name="Kim D.-U."/>
        </authorList>
    </citation>
    <scope>NUCLEOTIDE SEQUENCE [LARGE SCALE GENOMIC DNA]</scope>
    <source>
        <strain evidence="2 3">ID0723</strain>
    </source>
</reference>
<dbReference type="GO" id="GO:0016787">
    <property type="term" value="F:hydrolase activity"/>
    <property type="evidence" value="ECO:0007669"/>
    <property type="project" value="UniProtKB-KW"/>
</dbReference>
<dbReference type="Proteomes" id="UP000529637">
    <property type="component" value="Unassembled WGS sequence"/>
</dbReference>
<evidence type="ECO:0000256" key="1">
    <source>
        <dbReference type="SAM" id="MobiDB-lite"/>
    </source>
</evidence>
<evidence type="ECO:0000313" key="2">
    <source>
        <dbReference type="EMBL" id="NUZ06694.1"/>
    </source>
</evidence>
<dbReference type="EMBL" id="JABWMJ010000005">
    <property type="protein sequence ID" value="NUZ06694.1"/>
    <property type="molecule type" value="Genomic_DNA"/>
</dbReference>
<evidence type="ECO:0000313" key="3">
    <source>
        <dbReference type="Proteomes" id="UP000529637"/>
    </source>
</evidence>
<accession>A0A7Y6TX03</accession>
<proteinExistence type="predicted"/>
<dbReference type="Gene3D" id="3.40.630.40">
    <property type="entry name" value="Zn-dependent exopeptidases"/>
    <property type="match status" value="1"/>
</dbReference>
<organism evidence="2 3">
    <name type="scientific">Piscinibacter koreensis</name>
    <dbReference type="NCBI Taxonomy" id="2742824"/>
    <lineage>
        <taxon>Bacteria</taxon>
        <taxon>Pseudomonadati</taxon>
        <taxon>Pseudomonadota</taxon>
        <taxon>Betaproteobacteria</taxon>
        <taxon>Burkholderiales</taxon>
        <taxon>Sphaerotilaceae</taxon>
        <taxon>Piscinibacter</taxon>
    </lineage>
</organism>
<gene>
    <name evidence="2" type="ORF">HQN59_13070</name>
</gene>
<dbReference type="InterPro" id="IPR007709">
    <property type="entry name" value="N-FG_amidohydro"/>
</dbReference>
<dbReference type="AlphaFoldDB" id="A0A7Y6TX03"/>
<comment type="caution">
    <text evidence="2">The sequence shown here is derived from an EMBL/GenBank/DDBJ whole genome shotgun (WGS) entry which is preliminary data.</text>
</comment>
<feature type="region of interest" description="Disordered" evidence="1">
    <location>
        <begin position="236"/>
        <end position="258"/>
    </location>
</feature>
<sequence>MSRRRLFVSSEHGGCDVPREWQPRFAGHEAILHGHRGWDPGSLQLAREMATVLDAPLVASTTTRLLVDLNRSIWNPALHGEMIRDLPAAERQRIIAQHWRPHRNAIEGAIDAAVATGDTALHIASHSFVPELDGEVRHADVGFLYDPARPGEVAFAAAWRAALRTRRRDLLLRRNYPYQGKGDGLTSTLRKRHPPDRYVGLELEVNQRFMLEGGRAWHDIRAALVDSLREALDATGAGRPGLSSAAPAAPPARSRARG</sequence>
<keyword evidence="3" id="KW-1185">Reference proteome</keyword>
<keyword evidence="2" id="KW-0378">Hydrolase</keyword>